<sequence length="80" mass="9145">MAQTIFKKSQLPLDFRDLEPCQHVFDDRRTMADVPRNSEEAERIAAIVVKHRQGVRNPEQLKTMVQAARGLFENQPAQAA</sequence>
<proteinExistence type="predicted"/>
<gene>
    <name evidence="1" type="ORF">EHI47_26570</name>
</gene>
<dbReference type="AlphaFoldDB" id="A0A444HQT4"/>
<accession>A0A444HQT4</accession>
<protein>
    <submittedName>
        <fullName evidence="1">Uncharacterized protein</fullName>
    </submittedName>
</protein>
<dbReference type="RefSeq" id="WP_128411773.1">
    <property type="nucleotide sequence ID" value="NZ_SBHX01000064.1"/>
</dbReference>
<dbReference type="Proteomes" id="UP000283817">
    <property type="component" value="Unassembled WGS sequence"/>
</dbReference>
<name>A0A444HQT4_RHILE</name>
<evidence type="ECO:0000313" key="1">
    <source>
        <dbReference type="EMBL" id="RWX25068.1"/>
    </source>
</evidence>
<comment type="caution">
    <text evidence="1">The sequence shown here is derived from an EMBL/GenBank/DDBJ whole genome shotgun (WGS) entry which is preliminary data.</text>
</comment>
<evidence type="ECO:0000313" key="2">
    <source>
        <dbReference type="Proteomes" id="UP000283817"/>
    </source>
</evidence>
<organism evidence="1 2">
    <name type="scientific">Rhizobium leguminosarum</name>
    <dbReference type="NCBI Taxonomy" id="384"/>
    <lineage>
        <taxon>Bacteria</taxon>
        <taxon>Pseudomonadati</taxon>
        <taxon>Pseudomonadota</taxon>
        <taxon>Alphaproteobacteria</taxon>
        <taxon>Hyphomicrobiales</taxon>
        <taxon>Rhizobiaceae</taxon>
        <taxon>Rhizobium/Agrobacterium group</taxon>
        <taxon>Rhizobium</taxon>
    </lineage>
</organism>
<reference evidence="1 2" key="1">
    <citation type="submission" date="2019-01" db="EMBL/GenBank/DDBJ databases">
        <title>RHIZO-ID as a novel technology for direct rhizobia identification.</title>
        <authorList>
            <person name="De Meyer S.E."/>
        </authorList>
    </citation>
    <scope>NUCLEOTIDE SEQUENCE [LARGE SCALE GENOMIC DNA]</scope>
    <source>
        <strain evidence="1 2">WSM448</strain>
    </source>
</reference>
<dbReference type="EMBL" id="SBHX01000064">
    <property type="protein sequence ID" value="RWX25068.1"/>
    <property type="molecule type" value="Genomic_DNA"/>
</dbReference>